<accession>A0A816GZZ4</accession>
<dbReference type="AlphaFoldDB" id="A0A816GZZ4"/>
<sequence>GSGPLADLLAKFLRRNPIKESCGISGKRLINDMEYQPEDDDYLKNGEIENFGPEV</sequence>
<dbReference type="Proteomes" id="UP000681722">
    <property type="component" value="Unassembled WGS sequence"/>
</dbReference>
<name>A0A816GZZ4_9BILA</name>
<evidence type="ECO:0000313" key="1">
    <source>
        <dbReference type="EMBL" id="CAF1681425.1"/>
    </source>
</evidence>
<gene>
    <name evidence="1" type="ORF">GPM918_LOCUS46605</name>
    <name evidence="2" type="ORF">SRO942_LOCUS51126</name>
</gene>
<feature type="non-terminal residue" evidence="1">
    <location>
        <position position="55"/>
    </location>
</feature>
<evidence type="ECO:0000313" key="3">
    <source>
        <dbReference type="Proteomes" id="UP000663829"/>
    </source>
</evidence>
<dbReference type="EMBL" id="CAJNOQ010066797">
    <property type="protein sequence ID" value="CAF1681425.1"/>
    <property type="molecule type" value="Genomic_DNA"/>
</dbReference>
<reference evidence="1" key="1">
    <citation type="submission" date="2021-02" db="EMBL/GenBank/DDBJ databases">
        <authorList>
            <person name="Nowell W R."/>
        </authorList>
    </citation>
    <scope>NUCLEOTIDE SEQUENCE</scope>
</reference>
<comment type="caution">
    <text evidence="1">The sequence shown here is derived from an EMBL/GenBank/DDBJ whole genome shotgun (WGS) entry which is preliminary data.</text>
</comment>
<protein>
    <submittedName>
        <fullName evidence="1">Uncharacterized protein</fullName>
    </submittedName>
</protein>
<keyword evidence="3" id="KW-1185">Reference proteome</keyword>
<organism evidence="1 3">
    <name type="scientific">Didymodactylos carnosus</name>
    <dbReference type="NCBI Taxonomy" id="1234261"/>
    <lineage>
        <taxon>Eukaryota</taxon>
        <taxon>Metazoa</taxon>
        <taxon>Spiralia</taxon>
        <taxon>Gnathifera</taxon>
        <taxon>Rotifera</taxon>
        <taxon>Eurotatoria</taxon>
        <taxon>Bdelloidea</taxon>
        <taxon>Philodinida</taxon>
        <taxon>Philodinidae</taxon>
        <taxon>Didymodactylos</taxon>
    </lineage>
</organism>
<dbReference type="EMBL" id="CAJOBC010155353">
    <property type="protein sequence ID" value="CAF4684224.1"/>
    <property type="molecule type" value="Genomic_DNA"/>
</dbReference>
<proteinExistence type="predicted"/>
<feature type="non-terminal residue" evidence="1">
    <location>
        <position position="1"/>
    </location>
</feature>
<evidence type="ECO:0000313" key="2">
    <source>
        <dbReference type="EMBL" id="CAF4684224.1"/>
    </source>
</evidence>
<dbReference type="Proteomes" id="UP000663829">
    <property type="component" value="Unassembled WGS sequence"/>
</dbReference>